<dbReference type="GO" id="GO:0008792">
    <property type="term" value="F:arginine decarboxylase activity"/>
    <property type="evidence" value="ECO:0007669"/>
    <property type="project" value="UniProtKB-EC"/>
</dbReference>
<dbReference type="GO" id="GO:0006527">
    <property type="term" value="P:L-arginine catabolic process"/>
    <property type="evidence" value="ECO:0007669"/>
    <property type="project" value="InterPro"/>
</dbReference>
<dbReference type="Gene3D" id="3.20.20.10">
    <property type="entry name" value="Alanine racemase"/>
    <property type="match status" value="1"/>
</dbReference>
<evidence type="ECO:0000256" key="2">
    <source>
        <dbReference type="ARBA" id="ARBA00022898"/>
    </source>
</evidence>
<comment type="catalytic activity">
    <reaction evidence="3">
        <text>L-arginine + H(+) = agmatine + CO2</text>
        <dbReference type="Rhea" id="RHEA:17641"/>
        <dbReference type="ChEBI" id="CHEBI:15378"/>
        <dbReference type="ChEBI" id="CHEBI:16526"/>
        <dbReference type="ChEBI" id="CHEBI:32682"/>
        <dbReference type="ChEBI" id="CHEBI:58145"/>
        <dbReference type="EC" id="4.1.1.19"/>
    </reaction>
</comment>
<organism evidence="5 6">
    <name type="scientific">Setomelanomma holmii</name>
    <dbReference type="NCBI Taxonomy" id="210430"/>
    <lineage>
        <taxon>Eukaryota</taxon>
        <taxon>Fungi</taxon>
        <taxon>Dikarya</taxon>
        <taxon>Ascomycota</taxon>
        <taxon>Pezizomycotina</taxon>
        <taxon>Dothideomycetes</taxon>
        <taxon>Pleosporomycetidae</taxon>
        <taxon>Pleosporales</taxon>
        <taxon>Pleosporineae</taxon>
        <taxon>Phaeosphaeriaceae</taxon>
        <taxon>Setomelanomma</taxon>
    </lineage>
</organism>
<dbReference type="OrthoDB" id="3717802at2759"/>
<dbReference type="InterPro" id="IPR009006">
    <property type="entry name" value="Ala_racemase/Decarboxylase_C"/>
</dbReference>
<dbReference type="InterPro" id="IPR022644">
    <property type="entry name" value="De-COase2_N"/>
</dbReference>
<comment type="cofactor">
    <cofactor evidence="1 3">
        <name>pyridoxal 5'-phosphate</name>
        <dbReference type="ChEBI" id="CHEBI:597326"/>
    </cofactor>
</comment>
<evidence type="ECO:0000313" key="5">
    <source>
        <dbReference type="EMBL" id="KAF2027188.1"/>
    </source>
</evidence>
<dbReference type="GO" id="GO:0008295">
    <property type="term" value="P:spermidine biosynthetic process"/>
    <property type="evidence" value="ECO:0007669"/>
    <property type="project" value="UniProtKB-KW"/>
</dbReference>
<keyword evidence="3" id="KW-0210">Decarboxylase</keyword>
<comment type="pathway">
    <text evidence="3">Amine and polyamine biosynthesis; agmatine biosynthesis; agmatine from L-arginine: step 1/1.</text>
</comment>
<dbReference type="PANTHER" id="PTHR43295">
    <property type="entry name" value="ARGININE DECARBOXYLASE"/>
    <property type="match status" value="1"/>
</dbReference>
<evidence type="ECO:0000259" key="4">
    <source>
        <dbReference type="Pfam" id="PF02784"/>
    </source>
</evidence>
<dbReference type="SUPFAM" id="SSF51419">
    <property type="entry name" value="PLP-binding barrel"/>
    <property type="match status" value="1"/>
</dbReference>
<keyword evidence="3" id="KW-0456">Lyase</keyword>
<dbReference type="AlphaFoldDB" id="A0A9P4H2R1"/>
<dbReference type="EMBL" id="ML978230">
    <property type="protein sequence ID" value="KAF2027188.1"/>
    <property type="molecule type" value="Genomic_DNA"/>
</dbReference>
<comment type="cofactor">
    <cofactor evidence="3">
        <name>Mg(2+)</name>
        <dbReference type="ChEBI" id="CHEBI:18420"/>
    </cofactor>
</comment>
<protein>
    <recommendedName>
        <fullName evidence="3">Arginine decarboxylase</fullName>
        <ecNumber evidence="3">4.1.1.19</ecNumber>
    </recommendedName>
</protein>
<evidence type="ECO:0000256" key="3">
    <source>
        <dbReference type="RuleBase" id="RU003740"/>
    </source>
</evidence>
<comment type="similarity">
    <text evidence="3">Belongs to the Orn/Lys/Arg decarboxylase class-II family. SpeA subfamily.</text>
</comment>
<dbReference type="InterPro" id="IPR029066">
    <property type="entry name" value="PLP-binding_barrel"/>
</dbReference>
<proteinExistence type="inferred from homology"/>
<dbReference type="Gene3D" id="2.40.37.10">
    <property type="entry name" value="Lyase, Ornithine Decarboxylase, Chain A, domain 1"/>
    <property type="match status" value="1"/>
</dbReference>
<dbReference type="PANTHER" id="PTHR43295:SF9">
    <property type="entry name" value="BIOSYNTHETIC ARGININE DECARBOXYLASE"/>
    <property type="match status" value="1"/>
</dbReference>
<reference evidence="5" key="1">
    <citation type="journal article" date="2020" name="Stud. Mycol.">
        <title>101 Dothideomycetes genomes: a test case for predicting lifestyles and emergence of pathogens.</title>
        <authorList>
            <person name="Haridas S."/>
            <person name="Albert R."/>
            <person name="Binder M."/>
            <person name="Bloem J."/>
            <person name="Labutti K."/>
            <person name="Salamov A."/>
            <person name="Andreopoulos B."/>
            <person name="Baker S."/>
            <person name="Barry K."/>
            <person name="Bills G."/>
            <person name="Bluhm B."/>
            <person name="Cannon C."/>
            <person name="Castanera R."/>
            <person name="Culley D."/>
            <person name="Daum C."/>
            <person name="Ezra D."/>
            <person name="Gonzalez J."/>
            <person name="Henrissat B."/>
            <person name="Kuo A."/>
            <person name="Liang C."/>
            <person name="Lipzen A."/>
            <person name="Lutzoni F."/>
            <person name="Magnuson J."/>
            <person name="Mondo S."/>
            <person name="Nolan M."/>
            <person name="Ohm R."/>
            <person name="Pangilinan J."/>
            <person name="Park H.-J."/>
            <person name="Ramirez L."/>
            <person name="Alfaro M."/>
            <person name="Sun H."/>
            <person name="Tritt A."/>
            <person name="Yoshinaga Y."/>
            <person name="Zwiers L.-H."/>
            <person name="Turgeon B."/>
            <person name="Goodwin S."/>
            <person name="Spatafora J."/>
            <person name="Crous P."/>
            <person name="Grigoriev I."/>
        </authorList>
    </citation>
    <scope>NUCLEOTIDE SEQUENCE</scope>
    <source>
        <strain evidence="5">CBS 110217</strain>
    </source>
</reference>
<keyword evidence="3" id="KW-0745">Spermidine biosynthesis</keyword>
<feature type="domain" description="Orn/DAP/Arg decarboxylase 2 N-terminal" evidence="4">
    <location>
        <begin position="109"/>
        <end position="356"/>
    </location>
</feature>
<keyword evidence="2 3" id="KW-0663">Pyridoxal phosphate</keyword>
<dbReference type="Pfam" id="PF02784">
    <property type="entry name" value="Orn_Arg_deC_N"/>
    <property type="match status" value="1"/>
</dbReference>
<accession>A0A9P4H2R1</accession>
<dbReference type="InterPro" id="IPR002985">
    <property type="entry name" value="Arg_decrbxlase"/>
</dbReference>
<dbReference type="SUPFAM" id="SSF50621">
    <property type="entry name" value="Alanine racemase C-terminal domain-like"/>
    <property type="match status" value="1"/>
</dbReference>
<dbReference type="EC" id="4.1.1.19" evidence="3"/>
<evidence type="ECO:0000256" key="1">
    <source>
        <dbReference type="ARBA" id="ARBA00001933"/>
    </source>
</evidence>
<sequence>MYTFLLDNSSPLTPPADFYLRPADDGQNAFAGMILPRQQPPVHPPAGKGDDFDECEQNHEPYTLEFIVENDKLLWNEVPLMQLVEQYGTPLKLTYLPKISEQIQQAKSMFKSAMKRHNYRSKYTYCYPTKSSHFRFVLDEVLRNRVHLETSSTVDITIVEDLYRRGKISRSTYVVCNGNKQHQYTDRICELLENGFNVIPVLDSPRELGAYASLDNDTINIGIRVATDEPPGLSFRTSRLGVRYSEISTLYRTRIQNDTKFRLKMLHFFVDSGVRDSPYYWSEFSCFVYKYCELRKICVDLDSINIGGGLPIARSLNFSYDYEAIIDRIIELIASVCARHNVPVPHLFTEFGSYTVGESGAAIYEVTEQKQQNAKEAWCMIDGSFITQLPDTWATQQDFVCLPLNNWSSPQRKVMLGGMTCDSKDYYPTSDNISGVNLPEFDEDEQKQYVGLFHTGAYQEALGGYGGISHCLIPTPKHVLIDSNGKGGWTSHVFAPEQESGDMLRYLGYSSASNI</sequence>
<keyword evidence="6" id="KW-1185">Reference proteome</keyword>
<evidence type="ECO:0000313" key="6">
    <source>
        <dbReference type="Proteomes" id="UP000799777"/>
    </source>
</evidence>
<keyword evidence="3" id="KW-0460">Magnesium</keyword>
<gene>
    <name evidence="5" type="ORF">EK21DRAFT_115082</name>
</gene>
<name>A0A9P4H2R1_9PLEO</name>
<dbReference type="Proteomes" id="UP000799777">
    <property type="component" value="Unassembled WGS sequence"/>
</dbReference>
<comment type="caution">
    <text evidence="5">The sequence shown here is derived from an EMBL/GenBank/DDBJ whole genome shotgun (WGS) entry which is preliminary data.</text>
</comment>